<evidence type="ECO:0000313" key="1">
    <source>
        <dbReference type="EMBL" id="KAG9338799.1"/>
    </source>
</evidence>
<organism evidence="1 2">
    <name type="scientific">Albula glossodonta</name>
    <name type="common">roundjaw bonefish</name>
    <dbReference type="NCBI Taxonomy" id="121402"/>
    <lineage>
        <taxon>Eukaryota</taxon>
        <taxon>Metazoa</taxon>
        <taxon>Chordata</taxon>
        <taxon>Craniata</taxon>
        <taxon>Vertebrata</taxon>
        <taxon>Euteleostomi</taxon>
        <taxon>Actinopterygii</taxon>
        <taxon>Neopterygii</taxon>
        <taxon>Teleostei</taxon>
        <taxon>Albuliformes</taxon>
        <taxon>Albulidae</taxon>
        <taxon>Albula</taxon>
    </lineage>
</organism>
<protein>
    <submittedName>
        <fullName evidence="1">Uncharacterized protein</fullName>
    </submittedName>
</protein>
<evidence type="ECO:0000313" key="2">
    <source>
        <dbReference type="Proteomes" id="UP000824540"/>
    </source>
</evidence>
<dbReference type="Proteomes" id="UP000824540">
    <property type="component" value="Unassembled WGS sequence"/>
</dbReference>
<sequence length="68" mass="7292">MDLTGCGTLRNLGFAPIIFLEVRAKQKKKFKEKALRTVCDGAPDSGAAGRGGLDILEISVILTNKMVN</sequence>
<name>A0A8T2NEV0_9TELE</name>
<reference evidence="1" key="1">
    <citation type="thesis" date="2021" institute="BYU ScholarsArchive" country="Provo, UT, USA">
        <title>Applications of and Algorithms for Genome Assembly and Genomic Analyses with an Emphasis on Marine Teleosts.</title>
        <authorList>
            <person name="Pickett B.D."/>
        </authorList>
    </citation>
    <scope>NUCLEOTIDE SEQUENCE</scope>
    <source>
        <strain evidence="1">HI-2016</strain>
    </source>
</reference>
<proteinExistence type="predicted"/>
<keyword evidence="2" id="KW-1185">Reference proteome</keyword>
<dbReference type="EMBL" id="JAFBMS010000061">
    <property type="protein sequence ID" value="KAG9338799.1"/>
    <property type="molecule type" value="Genomic_DNA"/>
</dbReference>
<gene>
    <name evidence="1" type="ORF">JZ751_025236</name>
</gene>
<dbReference type="AlphaFoldDB" id="A0A8T2NEV0"/>
<accession>A0A8T2NEV0</accession>
<comment type="caution">
    <text evidence="1">The sequence shown here is derived from an EMBL/GenBank/DDBJ whole genome shotgun (WGS) entry which is preliminary data.</text>
</comment>